<evidence type="ECO:0000256" key="6">
    <source>
        <dbReference type="SAM" id="MobiDB-lite"/>
    </source>
</evidence>
<dbReference type="RefSeq" id="WP_089357433.1">
    <property type="nucleotide sequence ID" value="NZ_FZPD01000004.1"/>
</dbReference>
<dbReference type="SUPFAM" id="SSF52922">
    <property type="entry name" value="TK C-terminal domain-like"/>
    <property type="match status" value="1"/>
</dbReference>
<evidence type="ECO:0000256" key="5">
    <source>
        <dbReference type="ARBA" id="ARBA00023052"/>
    </source>
</evidence>
<dbReference type="Pfam" id="PF02779">
    <property type="entry name" value="Transket_pyr"/>
    <property type="match status" value="1"/>
</dbReference>
<evidence type="ECO:0000256" key="2">
    <source>
        <dbReference type="ARBA" id="ARBA00003906"/>
    </source>
</evidence>
<feature type="region of interest" description="Disordered" evidence="6">
    <location>
        <begin position="346"/>
        <end position="366"/>
    </location>
</feature>
<dbReference type="AlphaFoldDB" id="A0A239KLF3"/>
<proteinExistence type="predicted"/>
<dbReference type="InterPro" id="IPR001017">
    <property type="entry name" value="DH_E1"/>
</dbReference>
<dbReference type="InterPro" id="IPR033248">
    <property type="entry name" value="Transketolase_C"/>
</dbReference>
<gene>
    <name evidence="8" type="ORF">SAMN05421640_2750</name>
</gene>
<comment type="function">
    <text evidence="2">E1 component of the 2-oxoglutarate dehydrogenase (OGDH) complex which catalyzes the decarboxylation of 2-oxoglutarate, the first step in the conversion of 2-oxoglutarate to succinyl-CoA and CO(2).</text>
</comment>
<dbReference type="PANTHER" id="PTHR42980:SF1">
    <property type="entry name" value="2-OXOISOVALERATE DEHYDROGENASE SUBUNIT BETA, MITOCHONDRIAL"/>
    <property type="match status" value="1"/>
</dbReference>
<dbReference type="SMART" id="SM00861">
    <property type="entry name" value="Transket_pyr"/>
    <property type="match status" value="1"/>
</dbReference>
<name>A0A239KLF3_EKHLU</name>
<dbReference type="EMBL" id="FZPD01000004">
    <property type="protein sequence ID" value="SNT18991.1"/>
    <property type="molecule type" value="Genomic_DNA"/>
</dbReference>
<feature type="domain" description="Transketolase-like pyrimidine-binding" evidence="7">
    <location>
        <begin position="369"/>
        <end position="542"/>
    </location>
</feature>
<organism evidence="8 9">
    <name type="scientific">Ekhidna lutea</name>
    <dbReference type="NCBI Taxonomy" id="447679"/>
    <lineage>
        <taxon>Bacteria</taxon>
        <taxon>Pseudomonadati</taxon>
        <taxon>Bacteroidota</taxon>
        <taxon>Cytophagia</taxon>
        <taxon>Cytophagales</taxon>
        <taxon>Reichenbachiellaceae</taxon>
        <taxon>Ekhidna</taxon>
    </lineage>
</organism>
<evidence type="ECO:0000313" key="9">
    <source>
        <dbReference type="Proteomes" id="UP000198393"/>
    </source>
</evidence>
<dbReference type="Gene3D" id="3.40.50.920">
    <property type="match status" value="1"/>
</dbReference>
<dbReference type="GO" id="GO:0009083">
    <property type="term" value="P:branched-chain amino acid catabolic process"/>
    <property type="evidence" value="ECO:0007669"/>
    <property type="project" value="TreeGrafter"/>
</dbReference>
<dbReference type="InterPro" id="IPR009014">
    <property type="entry name" value="Transketo_C/PFOR_II"/>
</dbReference>
<dbReference type="InterPro" id="IPR029061">
    <property type="entry name" value="THDP-binding"/>
</dbReference>
<evidence type="ECO:0000256" key="4">
    <source>
        <dbReference type="ARBA" id="ARBA00023002"/>
    </source>
</evidence>
<keyword evidence="9" id="KW-1185">Reference proteome</keyword>
<evidence type="ECO:0000313" key="8">
    <source>
        <dbReference type="EMBL" id="SNT18991.1"/>
    </source>
</evidence>
<dbReference type="Pfam" id="PF02780">
    <property type="entry name" value="Transketolase_C"/>
    <property type="match status" value="1"/>
</dbReference>
<dbReference type="EC" id="1.2.4.4" evidence="3"/>
<dbReference type="Gene3D" id="3.40.50.970">
    <property type="match status" value="2"/>
</dbReference>
<sequence>MSKTATAPKKKKETAIDWKEIALKMLISRAMDDLEENKLVPEKKVLYQFSARGHELGQLILAHLLDKPKDSASAYYRSRPLMIGLGLSVEDALSAPLTRSGGYSDGRDIGVVCNMPKSDRGCVVLPMAGDVGAQYTPAVGWAQSIEYHAKTLKNKEYKDSIAAILGGDASVATNGFWSALTIATTQKLPVLFYIEDNGYGISVTSEYQTPGKNIAENLASFKNLDIWDGSGTDPEEAFKLLKAGTDHVRSRKGPALVRLTVPRLNGHSYQDNQAYKDEKLVKKEQANDPLKAMKKMFSDKEWKALEKEAQKIVDKSAEAALNRPLPDASKIKKYVFSEPDEVQEIGGIRPSNPEFPASSEEPNPDKRRINIGEAINLALDYELKTNPKVLVFGEDVGMKGGVHAVTMGLQTKYGQDRVFDTSLSEEGIIGRAVGMAYAGLMPVAEIQFRKYADPAMEQLNNCGTTRWRTANRFAAPIVVRMPGGFAKVGDPWHSVTNEVMFAHAIGWQVAFPSNAQDAVGLIRSAMRSDNPTMFFEHRNLNDNRYARRPYPGDEFVVPFGKANLLREGSDITLVTWGAMCEACEGAVDETRISADVIDLRTIMPWDKEAVLNSIKKTNKCLIVHEDAMTAGFGAEIAAVLASEGFSHLDAPVERIAMPDIPLPHNVPLMESVVPNAERIAEKMKEILAF</sequence>
<dbReference type="SUPFAM" id="SSF52518">
    <property type="entry name" value="Thiamin diphosphate-binding fold (THDP-binding)"/>
    <property type="match status" value="2"/>
</dbReference>
<protein>
    <recommendedName>
        <fullName evidence="3">3-methyl-2-oxobutanoate dehydrogenase (2-methylpropanoyl-transferring)</fullName>
        <ecNumber evidence="3">1.2.4.4</ecNumber>
    </recommendedName>
</protein>
<dbReference type="OrthoDB" id="9769337at2"/>
<dbReference type="CDD" id="cd07036">
    <property type="entry name" value="TPP_PYR_E1-PDHc-beta_like"/>
    <property type="match status" value="1"/>
</dbReference>
<dbReference type="GO" id="GO:0007584">
    <property type="term" value="P:response to nutrient"/>
    <property type="evidence" value="ECO:0007669"/>
    <property type="project" value="TreeGrafter"/>
</dbReference>
<dbReference type="PANTHER" id="PTHR42980">
    <property type="entry name" value="2-OXOISOVALERATE DEHYDROGENASE SUBUNIT BETA-RELATED"/>
    <property type="match status" value="1"/>
</dbReference>
<dbReference type="Pfam" id="PF00676">
    <property type="entry name" value="E1_dh"/>
    <property type="match status" value="1"/>
</dbReference>
<dbReference type="Proteomes" id="UP000198393">
    <property type="component" value="Unassembled WGS sequence"/>
</dbReference>
<comment type="cofactor">
    <cofactor evidence="1">
        <name>thiamine diphosphate</name>
        <dbReference type="ChEBI" id="CHEBI:58937"/>
    </cofactor>
</comment>
<reference evidence="8 9" key="1">
    <citation type="submission" date="2017-06" db="EMBL/GenBank/DDBJ databases">
        <authorList>
            <person name="Kim H.J."/>
            <person name="Triplett B.A."/>
        </authorList>
    </citation>
    <scope>NUCLEOTIDE SEQUENCE [LARGE SCALE GENOMIC DNA]</scope>
    <source>
        <strain evidence="8 9">DSM 19307</strain>
    </source>
</reference>
<evidence type="ECO:0000256" key="3">
    <source>
        <dbReference type="ARBA" id="ARBA00012277"/>
    </source>
</evidence>
<dbReference type="InterPro" id="IPR005475">
    <property type="entry name" value="Transketolase-like_Pyr-bd"/>
</dbReference>
<keyword evidence="4" id="KW-0560">Oxidoreductase</keyword>
<keyword evidence="5" id="KW-0786">Thiamine pyrophosphate</keyword>
<evidence type="ECO:0000256" key="1">
    <source>
        <dbReference type="ARBA" id="ARBA00001964"/>
    </source>
</evidence>
<evidence type="ECO:0000259" key="7">
    <source>
        <dbReference type="SMART" id="SM00861"/>
    </source>
</evidence>
<dbReference type="GO" id="GO:0003863">
    <property type="term" value="F:branched-chain 2-oxo acid dehydrogenase activity"/>
    <property type="evidence" value="ECO:0007669"/>
    <property type="project" value="UniProtKB-EC"/>
</dbReference>
<accession>A0A239KLF3</accession>
<dbReference type="FunFam" id="3.40.50.920:FF:000001">
    <property type="entry name" value="Pyruvate dehydrogenase E1 beta subunit"/>
    <property type="match status" value="1"/>
</dbReference>